<reference evidence="1 2" key="1">
    <citation type="journal article" date="2019" name="Nat. Ecol. Evol.">
        <title>Megaphylogeny resolves global patterns of mushroom evolution.</title>
        <authorList>
            <person name="Varga T."/>
            <person name="Krizsan K."/>
            <person name="Foldi C."/>
            <person name="Dima B."/>
            <person name="Sanchez-Garcia M."/>
            <person name="Sanchez-Ramirez S."/>
            <person name="Szollosi G.J."/>
            <person name="Szarkandi J.G."/>
            <person name="Papp V."/>
            <person name="Albert L."/>
            <person name="Andreopoulos W."/>
            <person name="Angelini C."/>
            <person name="Antonin V."/>
            <person name="Barry K.W."/>
            <person name="Bougher N.L."/>
            <person name="Buchanan P."/>
            <person name="Buyck B."/>
            <person name="Bense V."/>
            <person name="Catcheside P."/>
            <person name="Chovatia M."/>
            <person name="Cooper J."/>
            <person name="Damon W."/>
            <person name="Desjardin D."/>
            <person name="Finy P."/>
            <person name="Geml J."/>
            <person name="Haridas S."/>
            <person name="Hughes K."/>
            <person name="Justo A."/>
            <person name="Karasinski D."/>
            <person name="Kautmanova I."/>
            <person name="Kiss B."/>
            <person name="Kocsube S."/>
            <person name="Kotiranta H."/>
            <person name="LaButti K.M."/>
            <person name="Lechner B.E."/>
            <person name="Liimatainen K."/>
            <person name="Lipzen A."/>
            <person name="Lukacs Z."/>
            <person name="Mihaltcheva S."/>
            <person name="Morgado L.N."/>
            <person name="Niskanen T."/>
            <person name="Noordeloos M.E."/>
            <person name="Ohm R.A."/>
            <person name="Ortiz-Santana B."/>
            <person name="Ovrebo C."/>
            <person name="Racz N."/>
            <person name="Riley R."/>
            <person name="Savchenko A."/>
            <person name="Shiryaev A."/>
            <person name="Soop K."/>
            <person name="Spirin V."/>
            <person name="Szebenyi C."/>
            <person name="Tomsovsky M."/>
            <person name="Tulloss R.E."/>
            <person name="Uehling J."/>
            <person name="Grigoriev I.V."/>
            <person name="Vagvolgyi C."/>
            <person name="Papp T."/>
            <person name="Martin F.M."/>
            <person name="Miettinen O."/>
            <person name="Hibbett D.S."/>
            <person name="Nagy L.G."/>
        </authorList>
    </citation>
    <scope>NUCLEOTIDE SEQUENCE [LARGE SCALE GENOMIC DNA]</scope>
    <source>
        <strain evidence="1 2">FP101781</strain>
    </source>
</reference>
<keyword evidence="2" id="KW-1185">Reference proteome</keyword>
<protein>
    <recommendedName>
        <fullName evidence="3">F-box domain-containing protein</fullName>
    </recommendedName>
</protein>
<evidence type="ECO:0000313" key="1">
    <source>
        <dbReference type="EMBL" id="TEB28010.1"/>
    </source>
</evidence>
<evidence type="ECO:0000313" key="2">
    <source>
        <dbReference type="Proteomes" id="UP000298030"/>
    </source>
</evidence>
<dbReference type="SUPFAM" id="SSF81383">
    <property type="entry name" value="F-box domain"/>
    <property type="match status" value="1"/>
</dbReference>
<evidence type="ECO:0008006" key="3">
    <source>
        <dbReference type="Google" id="ProtNLM"/>
    </source>
</evidence>
<sequence length="289" mass="32623">MESPAGGSSPHEFPLSLEIVTQILFHLDPLDINEMRAVCRSTYKPTHTKAVWRAALERVIVQYGIFRPTFPLDEMSKDDLEHAACGPHRFVEHVEKNSAERYKAYQNRTFLPREPEYGQSYTVTNMALVPGGRFLLTSGNGSVCLWDLGHNFGQPIKPFPIAVVEGNEATLEAMCPSVDGKQLVLAVKTIVNNSDHLLDIYQIDPVSDEPNFDSKASFLFPIQDLQNALFVVGPPSGDGRIKSVHVNEDLVIVYCQPWFIAWNWMKGTAFRWEVDDPLDEVLYPLFLCR</sequence>
<dbReference type="Gene3D" id="2.130.10.10">
    <property type="entry name" value="YVTN repeat-like/Quinoprotein amine dehydrogenase"/>
    <property type="match status" value="1"/>
</dbReference>
<name>A0A4Y7T1H3_COPMI</name>
<dbReference type="InterPro" id="IPR036047">
    <property type="entry name" value="F-box-like_dom_sf"/>
</dbReference>
<proteinExistence type="predicted"/>
<dbReference type="CDD" id="cd09917">
    <property type="entry name" value="F-box_SF"/>
    <property type="match status" value="1"/>
</dbReference>
<dbReference type="EMBL" id="QPFP01000035">
    <property type="protein sequence ID" value="TEB28010.1"/>
    <property type="molecule type" value="Genomic_DNA"/>
</dbReference>
<dbReference type="Proteomes" id="UP000298030">
    <property type="component" value="Unassembled WGS sequence"/>
</dbReference>
<dbReference type="SUPFAM" id="SSF101908">
    <property type="entry name" value="Putative isomerase YbhE"/>
    <property type="match status" value="1"/>
</dbReference>
<dbReference type="InterPro" id="IPR015943">
    <property type="entry name" value="WD40/YVTN_repeat-like_dom_sf"/>
</dbReference>
<dbReference type="OrthoDB" id="2688364at2759"/>
<gene>
    <name evidence="1" type="ORF">FA13DRAFT_1794260</name>
</gene>
<dbReference type="AlphaFoldDB" id="A0A4Y7T1H3"/>
<comment type="caution">
    <text evidence="1">The sequence shown here is derived from an EMBL/GenBank/DDBJ whole genome shotgun (WGS) entry which is preliminary data.</text>
</comment>
<accession>A0A4Y7T1H3</accession>
<organism evidence="1 2">
    <name type="scientific">Coprinellus micaceus</name>
    <name type="common">Glistening ink-cap mushroom</name>
    <name type="synonym">Coprinus micaceus</name>
    <dbReference type="NCBI Taxonomy" id="71717"/>
    <lineage>
        <taxon>Eukaryota</taxon>
        <taxon>Fungi</taxon>
        <taxon>Dikarya</taxon>
        <taxon>Basidiomycota</taxon>
        <taxon>Agaricomycotina</taxon>
        <taxon>Agaricomycetes</taxon>
        <taxon>Agaricomycetidae</taxon>
        <taxon>Agaricales</taxon>
        <taxon>Agaricineae</taxon>
        <taxon>Psathyrellaceae</taxon>
        <taxon>Coprinellus</taxon>
    </lineage>
</organism>